<evidence type="ECO:0000313" key="3">
    <source>
        <dbReference type="Proteomes" id="UP001597085"/>
    </source>
</evidence>
<evidence type="ECO:0000313" key="2">
    <source>
        <dbReference type="EMBL" id="MFD1600486.1"/>
    </source>
</evidence>
<feature type="transmembrane region" description="Helical" evidence="1">
    <location>
        <begin position="12"/>
        <end position="30"/>
    </location>
</feature>
<dbReference type="EMBL" id="JBHUDK010000015">
    <property type="protein sequence ID" value="MFD1600486.1"/>
    <property type="molecule type" value="Genomic_DNA"/>
</dbReference>
<organism evidence="2 3">
    <name type="scientific">Halobellus rarus</name>
    <dbReference type="NCBI Taxonomy" id="1126237"/>
    <lineage>
        <taxon>Archaea</taxon>
        <taxon>Methanobacteriati</taxon>
        <taxon>Methanobacteriota</taxon>
        <taxon>Stenosarchaea group</taxon>
        <taxon>Halobacteria</taxon>
        <taxon>Halobacteriales</taxon>
        <taxon>Haloferacaceae</taxon>
        <taxon>Halobellus</taxon>
    </lineage>
</organism>
<keyword evidence="1" id="KW-1133">Transmembrane helix</keyword>
<reference evidence="2 3" key="1">
    <citation type="journal article" date="2019" name="Int. J. Syst. Evol. Microbiol.">
        <title>The Global Catalogue of Microorganisms (GCM) 10K type strain sequencing project: providing services to taxonomists for standard genome sequencing and annotation.</title>
        <authorList>
            <consortium name="The Broad Institute Genomics Platform"/>
            <consortium name="The Broad Institute Genome Sequencing Center for Infectious Disease"/>
            <person name="Wu L."/>
            <person name="Ma J."/>
        </authorList>
    </citation>
    <scope>NUCLEOTIDE SEQUENCE [LARGE SCALE GENOMIC DNA]</scope>
    <source>
        <strain evidence="2 3">CGMCC 1.12121</strain>
    </source>
</reference>
<gene>
    <name evidence="2" type="ORF">ACFSBX_16195</name>
</gene>
<protein>
    <recommendedName>
        <fullName evidence="4">Secreted protein</fullName>
    </recommendedName>
</protein>
<dbReference type="Proteomes" id="UP001597085">
    <property type="component" value="Unassembled WGS sequence"/>
</dbReference>
<keyword evidence="3" id="KW-1185">Reference proteome</keyword>
<sequence length="82" mass="8503">MFGTQVRLVNDALLQMILTAWLVTVGLVLADTARGDVLVAVPVLVIDAFGAICGTDWAITGATTEVVIGTETLLTVDTVCAV</sequence>
<accession>A0ABD6CRV7</accession>
<comment type="caution">
    <text evidence="2">The sequence shown here is derived from an EMBL/GenBank/DDBJ whole genome shotgun (WGS) entry which is preliminary data.</text>
</comment>
<keyword evidence="1" id="KW-0812">Transmembrane</keyword>
<evidence type="ECO:0000256" key="1">
    <source>
        <dbReference type="SAM" id="Phobius"/>
    </source>
</evidence>
<name>A0ABD6CRV7_9EURY</name>
<dbReference type="AlphaFoldDB" id="A0ABD6CRV7"/>
<evidence type="ECO:0008006" key="4">
    <source>
        <dbReference type="Google" id="ProtNLM"/>
    </source>
</evidence>
<dbReference type="RefSeq" id="WP_256422226.1">
    <property type="nucleotide sequence ID" value="NZ_JANHDI010000011.1"/>
</dbReference>
<proteinExistence type="predicted"/>
<feature type="transmembrane region" description="Helical" evidence="1">
    <location>
        <begin position="37"/>
        <end position="59"/>
    </location>
</feature>
<keyword evidence="1" id="KW-0472">Membrane</keyword>